<dbReference type="InterPro" id="IPR015797">
    <property type="entry name" value="NUDIX_hydrolase-like_dom_sf"/>
</dbReference>
<keyword evidence="5" id="KW-1185">Reference proteome</keyword>
<evidence type="ECO:0000256" key="2">
    <source>
        <dbReference type="ARBA" id="ARBA00022801"/>
    </source>
</evidence>
<comment type="cofactor">
    <cofactor evidence="1">
        <name>Mg(2+)</name>
        <dbReference type="ChEBI" id="CHEBI:18420"/>
    </cofactor>
</comment>
<accession>A0A3R9DUC6</accession>
<evidence type="ECO:0000313" key="4">
    <source>
        <dbReference type="EMBL" id="RSD10768.1"/>
    </source>
</evidence>
<dbReference type="PANTHER" id="PTHR43046:SF14">
    <property type="entry name" value="MUTT_NUDIX FAMILY PROTEIN"/>
    <property type="match status" value="1"/>
</dbReference>
<dbReference type="RefSeq" id="WP_125314911.1">
    <property type="nucleotide sequence ID" value="NZ_RSEC01000060.1"/>
</dbReference>
<dbReference type="OrthoDB" id="4247482at2"/>
<comment type="caution">
    <text evidence="4">The sequence shown here is derived from an EMBL/GenBank/DDBJ whole genome shotgun (WGS) entry which is preliminary data.</text>
</comment>
<evidence type="ECO:0000259" key="3">
    <source>
        <dbReference type="PROSITE" id="PS51462"/>
    </source>
</evidence>
<dbReference type="AlphaFoldDB" id="A0A3R9DUC6"/>
<dbReference type="EMBL" id="RSEC01000060">
    <property type="protein sequence ID" value="RSD10768.1"/>
    <property type="molecule type" value="Genomic_DNA"/>
</dbReference>
<dbReference type="Gene3D" id="3.90.79.10">
    <property type="entry name" value="Nucleoside Triphosphate Pyrophosphohydrolase"/>
    <property type="match status" value="1"/>
</dbReference>
<gene>
    <name evidence="4" type="ORF">EIY87_38915</name>
</gene>
<keyword evidence="2 4" id="KW-0378">Hydrolase</keyword>
<reference evidence="4 5" key="1">
    <citation type="submission" date="2018-12" db="EMBL/GenBank/DDBJ databases">
        <title>Amycolatopsis eburnea sp. nov. actinomycete associate with arbuscular mycorrhiza fungal spore.</title>
        <authorList>
            <person name="Lumyong S."/>
            <person name="Chaiya L."/>
        </authorList>
    </citation>
    <scope>NUCLEOTIDE SEQUENCE [LARGE SCALE GENOMIC DNA]</scope>
    <source>
        <strain evidence="4 5">GLM-1</strain>
    </source>
</reference>
<proteinExistence type="predicted"/>
<organism evidence="4 5">
    <name type="scientific">Amycolatopsis eburnea</name>
    <dbReference type="NCBI Taxonomy" id="2267691"/>
    <lineage>
        <taxon>Bacteria</taxon>
        <taxon>Bacillati</taxon>
        <taxon>Actinomycetota</taxon>
        <taxon>Actinomycetes</taxon>
        <taxon>Pseudonocardiales</taxon>
        <taxon>Pseudonocardiaceae</taxon>
        <taxon>Amycolatopsis</taxon>
    </lineage>
</organism>
<evidence type="ECO:0000313" key="5">
    <source>
        <dbReference type="Proteomes" id="UP000267081"/>
    </source>
</evidence>
<dbReference type="PROSITE" id="PS51462">
    <property type="entry name" value="NUDIX"/>
    <property type="match status" value="1"/>
</dbReference>
<dbReference type="Proteomes" id="UP000267081">
    <property type="component" value="Unassembled WGS sequence"/>
</dbReference>
<name>A0A3R9DUC6_9PSEU</name>
<protein>
    <submittedName>
        <fullName evidence="4">NUDIX hydrolase</fullName>
    </submittedName>
</protein>
<dbReference type="PANTHER" id="PTHR43046">
    <property type="entry name" value="GDP-MANNOSE MANNOSYL HYDROLASE"/>
    <property type="match status" value="1"/>
</dbReference>
<sequence length="149" mass="16121">MTEATPAPRVCAGTLFTRGDTVLLLHRSIYENGWDIPGALVGHGESPAAAARRQLGEDLGLDREPRGLVVVDWVPGDDGDEFLYVFDGGELADDDIRLTLGRNGLDRSEWVPVDRLAEYLPPELAARFTVAHGTDRTLSLERGKPAGNG</sequence>
<dbReference type="InterPro" id="IPR000086">
    <property type="entry name" value="NUDIX_hydrolase_dom"/>
</dbReference>
<dbReference type="Pfam" id="PF00293">
    <property type="entry name" value="NUDIX"/>
    <property type="match status" value="1"/>
</dbReference>
<feature type="domain" description="Nudix hydrolase" evidence="3">
    <location>
        <begin position="6"/>
        <end position="134"/>
    </location>
</feature>
<evidence type="ECO:0000256" key="1">
    <source>
        <dbReference type="ARBA" id="ARBA00001946"/>
    </source>
</evidence>
<dbReference type="GO" id="GO:0016787">
    <property type="term" value="F:hydrolase activity"/>
    <property type="evidence" value="ECO:0007669"/>
    <property type="project" value="UniProtKB-KW"/>
</dbReference>
<dbReference type="SUPFAM" id="SSF55811">
    <property type="entry name" value="Nudix"/>
    <property type="match status" value="1"/>
</dbReference>